<name>A0A0J1LBD9_NIACI</name>
<dbReference type="EMBL" id="LDPH01000009">
    <property type="protein sequence ID" value="KLV26245.1"/>
    <property type="molecule type" value="Genomic_DNA"/>
</dbReference>
<dbReference type="Proteomes" id="UP000036045">
    <property type="component" value="Unassembled WGS sequence"/>
</dbReference>
<keyword evidence="2" id="KW-1185">Reference proteome</keyword>
<proteinExistence type="predicted"/>
<sequence length="60" mass="7136">MNYWIGINRTLYKTKRLAEFIENEYTEKFQVNEGIICKEISIPIKEGSNEGYMNLLLFND</sequence>
<comment type="caution">
    <text evidence="1">The sequence shown here is derived from an EMBL/GenBank/DDBJ whole genome shotgun (WGS) entry which is preliminary data.</text>
</comment>
<evidence type="ECO:0000313" key="1">
    <source>
        <dbReference type="EMBL" id="KLV26245.1"/>
    </source>
</evidence>
<dbReference type="PATRIC" id="fig|1397.4.peg.5557"/>
<protein>
    <submittedName>
        <fullName evidence="1">Uncharacterized protein</fullName>
    </submittedName>
</protein>
<organism evidence="1 2">
    <name type="scientific">Niallia circulans</name>
    <name type="common">Bacillus circulans</name>
    <dbReference type="NCBI Taxonomy" id="1397"/>
    <lineage>
        <taxon>Bacteria</taxon>
        <taxon>Bacillati</taxon>
        <taxon>Bacillota</taxon>
        <taxon>Bacilli</taxon>
        <taxon>Bacillales</taxon>
        <taxon>Bacillaceae</taxon>
        <taxon>Niallia</taxon>
    </lineage>
</organism>
<evidence type="ECO:0000313" key="2">
    <source>
        <dbReference type="Proteomes" id="UP000036045"/>
    </source>
</evidence>
<accession>A0A0J1LBD9</accession>
<reference evidence="1 2" key="1">
    <citation type="submission" date="2015-05" db="EMBL/GenBank/DDBJ databases">
        <title>Whole genome sequence and identification of bacterial endophytes from Costus igneus.</title>
        <authorList>
            <person name="Lee Y.P."/>
            <person name="Gan H.M."/>
            <person name="Eng W."/>
            <person name="Wheatley M.S."/>
            <person name="Caraballo A."/>
            <person name="Polter S."/>
            <person name="Savka M.A."/>
            <person name="Hudson A.O."/>
        </authorList>
    </citation>
    <scope>NUCLEOTIDE SEQUENCE [LARGE SCALE GENOMIC DNA]</scope>
    <source>
        <strain evidence="1 2">RIT379</strain>
    </source>
</reference>
<gene>
    <name evidence="1" type="ORF">ABW02_11165</name>
</gene>
<dbReference type="AlphaFoldDB" id="A0A0J1LBD9"/>